<reference evidence="2 3" key="1">
    <citation type="submission" date="2016-07" db="EMBL/GenBank/DDBJ databases">
        <title>Pervasive Adenine N6-methylation of Active Genes in Fungi.</title>
        <authorList>
            <consortium name="DOE Joint Genome Institute"/>
            <person name="Mondo S.J."/>
            <person name="Dannebaum R.O."/>
            <person name="Kuo R.C."/>
            <person name="Labutti K."/>
            <person name="Haridas S."/>
            <person name="Kuo A."/>
            <person name="Salamov A."/>
            <person name="Ahrendt S.R."/>
            <person name="Lipzen A."/>
            <person name="Sullivan W."/>
            <person name="Andreopoulos W.B."/>
            <person name="Clum A."/>
            <person name="Lindquist E."/>
            <person name="Daum C."/>
            <person name="Ramamoorthy G.K."/>
            <person name="Gryganskyi A."/>
            <person name="Culley D."/>
            <person name="Magnuson J.K."/>
            <person name="James T.Y."/>
            <person name="O'Malley M.A."/>
            <person name="Stajich J.E."/>
            <person name="Spatafora J.W."/>
            <person name="Visel A."/>
            <person name="Grigoriev I.V."/>
        </authorList>
    </citation>
    <scope>NUCLEOTIDE SEQUENCE [LARGE SCALE GENOMIC DNA]</scope>
    <source>
        <strain evidence="2 3">NRRL 3116</strain>
    </source>
</reference>
<evidence type="ECO:0000313" key="2">
    <source>
        <dbReference type="EMBL" id="ORZ28855.1"/>
    </source>
</evidence>
<feature type="domain" description="F-box" evidence="1">
    <location>
        <begin position="12"/>
        <end position="48"/>
    </location>
</feature>
<name>A0A1Y2H2U1_9FUNG</name>
<evidence type="ECO:0000259" key="1">
    <source>
        <dbReference type="Pfam" id="PF12937"/>
    </source>
</evidence>
<proteinExistence type="predicted"/>
<dbReference type="InParanoid" id="A0A1Y2H2U1"/>
<accession>A0A1Y2H2U1</accession>
<sequence>MNNLKLNPLDIPEILSLIGSFLDRKDILNCIRVSKTFHNVLVGSLWRIINVCKSRYPASIALQRHKGCIEEIRFEYDFVPEEFGSLRGCDRLQCIDYQGISLSEPIHFLNLIKAHNSVITRFLLKITLAWRELWEILLGCVNLNHLTALHTRIGDEVNIFFQVCKNVGYLGLFSVSIYQLPVDFLSNDYFFPNIHTLVMSDVRIASPPHPYTSSYCLGMLVKRCPRLCTLHFDEKDEYLMVEQPSHSTFYKTTFLQHPWILTSLSDVSIPSMYIKDEDMAALLRQLTELRRLYTPACRFGQFSLKELLATEQEVLDNGHIVRKRRLKRLCETIKMLEFSKQSYVSGVVQAILSNCPMLTLLRGSKITVTEIVNGAEWVSTGLAELSIYLEANIDQETADGMAKARIVFKQLGKLTQLRFLSLTAWSLYDNGQQTLGLKLRAGLDELDKLKSLWGLRFQNDGQQRIGLEEATWIVNNWPCIRSLYGRMTPELDGNQKDVNALVYNFFSSHNIRIYI</sequence>
<dbReference type="OrthoDB" id="2386345at2759"/>
<dbReference type="Proteomes" id="UP000193648">
    <property type="component" value="Unassembled WGS sequence"/>
</dbReference>
<protein>
    <recommendedName>
        <fullName evidence="1">F-box domain-containing protein</fullName>
    </recommendedName>
</protein>
<dbReference type="InterPro" id="IPR001810">
    <property type="entry name" value="F-box_dom"/>
</dbReference>
<dbReference type="SUPFAM" id="SSF81383">
    <property type="entry name" value="F-box domain"/>
    <property type="match status" value="1"/>
</dbReference>
<organism evidence="2 3">
    <name type="scientific">Lobosporangium transversale</name>
    <dbReference type="NCBI Taxonomy" id="64571"/>
    <lineage>
        <taxon>Eukaryota</taxon>
        <taxon>Fungi</taxon>
        <taxon>Fungi incertae sedis</taxon>
        <taxon>Mucoromycota</taxon>
        <taxon>Mortierellomycotina</taxon>
        <taxon>Mortierellomycetes</taxon>
        <taxon>Mortierellales</taxon>
        <taxon>Mortierellaceae</taxon>
        <taxon>Lobosporangium</taxon>
    </lineage>
</organism>
<dbReference type="SUPFAM" id="SSF52047">
    <property type="entry name" value="RNI-like"/>
    <property type="match status" value="1"/>
</dbReference>
<dbReference type="Gene3D" id="3.80.10.10">
    <property type="entry name" value="Ribonuclease Inhibitor"/>
    <property type="match status" value="2"/>
</dbReference>
<dbReference type="EMBL" id="MCFF01000001">
    <property type="protein sequence ID" value="ORZ28855.1"/>
    <property type="molecule type" value="Genomic_DNA"/>
</dbReference>
<keyword evidence="3" id="KW-1185">Reference proteome</keyword>
<dbReference type="InterPro" id="IPR036047">
    <property type="entry name" value="F-box-like_dom_sf"/>
</dbReference>
<dbReference type="RefSeq" id="XP_021886528.1">
    <property type="nucleotide sequence ID" value="XM_022022449.1"/>
</dbReference>
<gene>
    <name evidence="2" type="ORF">BCR41DRAFT_344187</name>
</gene>
<dbReference type="GeneID" id="33564293"/>
<dbReference type="AlphaFoldDB" id="A0A1Y2H2U1"/>
<comment type="caution">
    <text evidence="2">The sequence shown here is derived from an EMBL/GenBank/DDBJ whole genome shotgun (WGS) entry which is preliminary data.</text>
</comment>
<evidence type="ECO:0000313" key="3">
    <source>
        <dbReference type="Proteomes" id="UP000193648"/>
    </source>
</evidence>
<dbReference type="Pfam" id="PF12937">
    <property type="entry name" value="F-box-like"/>
    <property type="match status" value="1"/>
</dbReference>
<dbReference type="InterPro" id="IPR032675">
    <property type="entry name" value="LRR_dom_sf"/>
</dbReference>